<dbReference type="eggNOG" id="ENOG502T1TY">
    <property type="taxonomic scope" value="Eukaryota"/>
</dbReference>
<dbReference type="HOGENOM" id="CLU_079673_0_0_1"/>
<feature type="compositionally biased region" description="Low complexity" evidence="1">
    <location>
        <begin position="1"/>
        <end position="16"/>
    </location>
</feature>
<keyword evidence="2" id="KW-1133">Transmembrane helix</keyword>
<protein>
    <submittedName>
        <fullName evidence="3">Uncharacterized protein</fullName>
    </submittedName>
</protein>
<keyword evidence="2" id="KW-0812">Transmembrane</keyword>
<accession>R0I5A1</accession>
<feature type="transmembrane region" description="Helical" evidence="2">
    <location>
        <begin position="187"/>
        <end position="208"/>
    </location>
</feature>
<evidence type="ECO:0000313" key="4">
    <source>
        <dbReference type="Proteomes" id="UP000016935"/>
    </source>
</evidence>
<dbReference type="Proteomes" id="UP000016935">
    <property type="component" value="Unassembled WGS sequence"/>
</dbReference>
<feature type="region of interest" description="Disordered" evidence="1">
    <location>
        <begin position="121"/>
        <end position="162"/>
    </location>
</feature>
<sequence>MAAPHSPPAHASQHHLPPSPPPSPPATRRRHRRKPDPFEALATTPIPSIPASPASEPAAAAANEPLLKRIILTPILFTSFLVSLFLVNYRNRARRTAARAPSFPLLTYLFPSTWLDPEPYQHPHDSTWDRRDSSRHVEPHDAISPGSASQTGGTQLRKKRTSWHLHKKIRKVARLEIGDAWEMRGRVIVAMAAIMLLTCAVLCMALKWCFLSVSHALSRA</sequence>
<proteinExistence type="predicted"/>
<feature type="region of interest" description="Disordered" evidence="1">
    <location>
        <begin position="1"/>
        <end position="56"/>
    </location>
</feature>
<dbReference type="OrthoDB" id="4156595at2759"/>
<feature type="transmembrane region" description="Helical" evidence="2">
    <location>
        <begin position="70"/>
        <end position="89"/>
    </location>
</feature>
<reference evidence="3 4" key="1">
    <citation type="journal article" date="2012" name="PLoS Pathog.">
        <title>Diverse lifestyles and strategies of plant pathogenesis encoded in the genomes of eighteen Dothideomycetes fungi.</title>
        <authorList>
            <person name="Ohm R.A."/>
            <person name="Feau N."/>
            <person name="Henrissat B."/>
            <person name="Schoch C.L."/>
            <person name="Horwitz B.A."/>
            <person name="Barry K.W."/>
            <person name="Condon B.J."/>
            <person name="Copeland A.C."/>
            <person name="Dhillon B."/>
            <person name="Glaser F."/>
            <person name="Hesse C.N."/>
            <person name="Kosti I."/>
            <person name="LaButti K."/>
            <person name="Lindquist E.A."/>
            <person name="Lucas S."/>
            <person name="Salamov A.A."/>
            <person name="Bradshaw R.E."/>
            <person name="Ciuffetti L."/>
            <person name="Hamelin R.C."/>
            <person name="Kema G.H.J."/>
            <person name="Lawrence C."/>
            <person name="Scott J.A."/>
            <person name="Spatafora J.W."/>
            <person name="Turgeon B.G."/>
            <person name="de Wit P.J.G.M."/>
            <person name="Zhong S."/>
            <person name="Goodwin S.B."/>
            <person name="Grigoriev I.V."/>
        </authorList>
    </citation>
    <scope>NUCLEOTIDE SEQUENCE [LARGE SCALE GENOMIC DNA]</scope>
    <source>
        <strain evidence="4">28A</strain>
    </source>
</reference>
<reference evidence="3 4" key="2">
    <citation type="journal article" date="2013" name="PLoS Genet.">
        <title>Comparative genome structure, secondary metabolite, and effector coding capacity across Cochliobolus pathogens.</title>
        <authorList>
            <person name="Condon B.J."/>
            <person name="Leng Y."/>
            <person name="Wu D."/>
            <person name="Bushley K.E."/>
            <person name="Ohm R.A."/>
            <person name="Otillar R."/>
            <person name="Martin J."/>
            <person name="Schackwitz W."/>
            <person name="Grimwood J."/>
            <person name="MohdZainudin N."/>
            <person name="Xue C."/>
            <person name="Wang R."/>
            <person name="Manning V.A."/>
            <person name="Dhillon B."/>
            <person name="Tu Z.J."/>
            <person name="Steffenson B.J."/>
            <person name="Salamov A."/>
            <person name="Sun H."/>
            <person name="Lowry S."/>
            <person name="LaButti K."/>
            <person name="Han J."/>
            <person name="Copeland A."/>
            <person name="Lindquist E."/>
            <person name="Barry K."/>
            <person name="Schmutz J."/>
            <person name="Baker S.E."/>
            <person name="Ciuffetti L.M."/>
            <person name="Grigoriev I.V."/>
            <person name="Zhong S."/>
            <person name="Turgeon B.G."/>
        </authorList>
    </citation>
    <scope>NUCLEOTIDE SEQUENCE [LARGE SCALE GENOMIC DNA]</scope>
    <source>
        <strain evidence="4">28A</strain>
    </source>
</reference>
<feature type="compositionally biased region" description="Basic and acidic residues" evidence="1">
    <location>
        <begin position="121"/>
        <end position="141"/>
    </location>
</feature>
<keyword evidence="4" id="KW-1185">Reference proteome</keyword>
<keyword evidence="2" id="KW-0472">Membrane</keyword>
<dbReference type="AlphaFoldDB" id="R0I5A1"/>
<gene>
    <name evidence="3" type="ORF">SETTUDRAFT_100449</name>
</gene>
<organism evidence="3 4">
    <name type="scientific">Exserohilum turcicum (strain 28A)</name>
    <name type="common">Northern leaf blight fungus</name>
    <name type="synonym">Setosphaeria turcica</name>
    <dbReference type="NCBI Taxonomy" id="671987"/>
    <lineage>
        <taxon>Eukaryota</taxon>
        <taxon>Fungi</taxon>
        <taxon>Dikarya</taxon>
        <taxon>Ascomycota</taxon>
        <taxon>Pezizomycotina</taxon>
        <taxon>Dothideomycetes</taxon>
        <taxon>Pleosporomycetidae</taxon>
        <taxon>Pleosporales</taxon>
        <taxon>Pleosporineae</taxon>
        <taxon>Pleosporaceae</taxon>
        <taxon>Exserohilum</taxon>
    </lineage>
</organism>
<evidence type="ECO:0000256" key="2">
    <source>
        <dbReference type="SAM" id="Phobius"/>
    </source>
</evidence>
<dbReference type="RefSeq" id="XP_008031448.1">
    <property type="nucleotide sequence ID" value="XM_008033257.1"/>
</dbReference>
<dbReference type="EMBL" id="KB908877">
    <property type="protein sequence ID" value="EOA80840.1"/>
    <property type="molecule type" value="Genomic_DNA"/>
</dbReference>
<dbReference type="GeneID" id="19394795"/>
<name>R0I5A1_EXST2</name>
<feature type="compositionally biased region" description="Low complexity" evidence="1">
    <location>
        <begin position="42"/>
        <end position="56"/>
    </location>
</feature>
<evidence type="ECO:0000313" key="3">
    <source>
        <dbReference type="EMBL" id="EOA80840.1"/>
    </source>
</evidence>
<evidence type="ECO:0000256" key="1">
    <source>
        <dbReference type="SAM" id="MobiDB-lite"/>
    </source>
</evidence>